<gene>
    <name evidence="2" type="ORF">MGWOODY_XGa2358</name>
</gene>
<dbReference type="PANTHER" id="PTHR43147">
    <property type="entry name" value="PROTEIN TAS"/>
    <property type="match status" value="1"/>
</dbReference>
<proteinExistence type="predicted"/>
<dbReference type="InterPro" id="IPR036812">
    <property type="entry name" value="NAD(P)_OxRdtase_dom_sf"/>
</dbReference>
<dbReference type="InterPro" id="IPR023210">
    <property type="entry name" value="NADP_OxRdtase_dom"/>
</dbReference>
<feature type="domain" description="NADP-dependent oxidoreductase" evidence="1">
    <location>
        <begin position="16"/>
        <end position="313"/>
    </location>
</feature>
<evidence type="ECO:0000259" key="1">
    <source>
        <dbReference type="Pfam" id="PF00248"/>
    </source>
</evidence>
<dbReference type="SUPFAM" id="SSF51430">
    <property type="entry name" value="NAD(P)-linked oxidoreductase"/>
    <property type="match status" value="1"/>
</dbReference>
<reference evidence="2" key="1">
    <citation type="submission" date="2015-10" db="EMBL/GenBank/DDBJ databases">
        <authorList>
            <person name="Gilbert D.G."/>
        </authorList>
    </citation>
    <scope>NUCLEOTIDE SEQUENCE</scope>
</reference>
<dbReference type="Pfam" id="PF00248">
    <property type="entry name" value="Aldo_ket_red"/>
    <property type="match status" value="1"/>
</dbReference>
<protein>
    <submittedName>
        <fullName evidence="2">Mlr7180 protein</fullName>
    </submittedName>
</protein>
<dbReference type="PANTHER" id="PTHR43147:SF2">
    <property type="entry name" value="NADP-DEPENDENT OXIDOREDUCTASE DOMAIN-CONTAINING PROTEIN"/>
    <property type="match status" value="1"/>
</dbReference>
<accession>A0A170PR34</accession>
<name>A0A170PR34_9ZZZZ</name>
<organism evidence="2">
    <name type="scientific">hydrothermal vent metagenome</name>
    <dbReference type="NCBI Taxonomy" id="652676"/>
    <lineage>
        <taxon>unclassified sequences</taxon>
        <taxon>metagenomes</taxon>
        <taxon>ecological metagenomes</taxon>
    </lineage>
</organism>
<dbReference type="AlphaFoldDB" id="A0A170PR34"/>
<evidence type="ECO:0000313" key="2">
    <source>
        <dbReference type="EMBL" id="CUS51571.1"/>
    </source>
</evidence>
<dbReference type="EMBL" id="CZRL01000064">
    <property type="protein sequence ID" value="CUS51571.1"/>
    <property type="molecule type" value="Genomic_DNA"/>
</dbReference>
<dbReference type="Gene3D" id="3.20.20.100">
    <property type="entry name" value="NADP-dependent oxidoreductase domain"/>
    <property type="match status" value="1"/>
</dbReference>
<sequence>MNIERIELEKGYSISRLIKGGWHLAGGHGDVDPTQAIKDMATFVEHGITTFDCADHYTGVEDLIGNFRIAYPELAKIVQIHTKIVPDYGRLATVNRQYLESIIDRSLKRMRVEQLDLVQYYWWDPDGTPGFVEAALVLNELREAGKIARIGITNFNTSHLRALLEANVPITTNQPQYSLIDVRPENLFIPFSLQNNISQLCYGTLAGGFLSSDWIGKPEPMGPFSNRSLTKYKLIIEDFGGWDMFQQLLGCLNNIADRYDVTVPLVALRWILDRPGVTAAIVGATSTRHIKENLRVFEFALTDEDNLLIDSVLKKRMGPVGDCYDLERDKSGRHGQIMRYNQNDLT</sequence>
<dbReference type="CDD" id="cd19101">
    <property type="entry name" value="AKR_unchar"/>
    <property type="match status" value="1"/>
</dbReference>